<reference evidence="3 4" key="1">
    <citation type="submission" date="2017-06" db="EMBL/GenBank/DDBJ databases">
        <title>Complete genome sequence of Nitrospirillum amazonense strain CBAmC, an endophytic nitrogen-fixing and plant growth-promoting bacterium, isolated from sugarcane.</title>
        <authorList>
            <person name="Schwab S."/>
            <person name="dos Santos Teixeira K.R."/>
            <person name="Simoes Araujo J.L."/>
            <person name="Soares Vidal M."/>
            <person name="Borges de Freitas H.R."/>
            <person name="Rivello Crivelaro A.L."/>
            <person name="Bueno de Camargo Nunes A."/>
            <person name="dos Santos C.M."/>
            <person name="Palmeira da Silva Rosa D."/>
            <person name="da Silva Padilha D."/>
            <person name="da Silva E."/>
            <person name="Araujo Terra L."/>
            <person name="Soares Mendes V."/>
            <person name="Farinelli L."/>
            <person name="Magalhaes Cruz L."/>
            <person name="Baldani J.I."/>
        </authorList>
    </citation>
    <scope>NUCLEOTIDE SEQUENCE [LARGE SCALE GENOMIC DNA]</scope>
    <source>
        <strain evidence="3 4">CBAmC</strain>
    </source>
</reference>
<dbReference type="InterPro" id="IPR002201">
    <property type="entry name" value="Glyco_trans_9"/>
</dbReference>
<dbReference type="Pfam" id="PF13432">
    <property type="entry name" value="TPR_16"/>
    <property type="match status" value="3"/>
</dbReference>
<dbReference type="KEGG" id="nao:Y958_20870"/>
<protein>
    <recommendedName>
        <fullName evidence="5">Glycosyltransferase</fullName>
    </recommendedName>
</protein>
<dbReference type="SUPFAM" id="SSF53756">
    <property type="entry name" value="UDP-Glycosyltransferase/glycogen phosphorylase"/>
    <property type="match status" value="1"/>
</dbReference>
<dbReference type="SUPFAM" id="SSF48452">
    <property type="entry name" value="TPR-like"/>
    <property type="match status" value="2"/>
</dbReference>
<dbReference type="InterPro" id="IPR011990">
    <property type="entry name" value="TPR-like_helical_dom_sf"/>
</dbReference>
<dbReference type="EMBL" id="CP022111">
    <property type="protein sequence ID" value="ASG23280.1"/>
    <property type="molecule type" value="Genomic_DNA"/>
</dbReference>
<sequence length="608" mass="63550">MTDVPDADERARMLLAQAHARLDAGDGAGAEALCRDALAQDPACAAAWNMLGVLLLQRRDAAAAECFAQAAHHGPQVLEHHRNLAGALYQMGRPADAAAALGRALSLLGPHGGLLAALGDARMAQGDAPGAVTAYRAGLDHLAPGPERIRVQGNLVRALCACGWWDEAVAVARERVTLAPGALTWRDLANTLLVAGQVDAAVEPALTAVALAPDRADLRVVASAVLIDANRIDEAAAQVASALALAPDMAEAQANRGFIALRRDDAVGAAAAFRAALDGTPAGGGLPLAALHEGLGTALLRQGDIAGGAPHFAWRYRTPGLGPALAGIPVWDGVVRPGVALVVTATQGLGDVMHFIRYAPFLRQAGMRVIFRGMGALVDLLNASGLVEEAGPLAQLLPPDAAWVQADCLALLPLAATSLGFASDTVPYLVPPPDAVQHWAGVLDGLPPFRVALVWAGATRLSYHRHRAPRLAPLLPLLDDPALAGRVGWVCVQTDDGRRDLATVGAGLADRTDFLDLGDRLRSLADTAAILAQADLVIALDTGVAHLAGALGRRLWLMLDTGSEWRWFLGREDSPWYPTARLFRQRRPGDWPGVVADMAAALRAQVAE</sequence>
<dbReference type="AlphaFoldDB" id="A0A248JXK6"/>
<dbReference type="GO" id="GO:0016757">
    <property type="term" value="F:glycosyltransferase activity"/>
    <property type="evidence" value="ECO:0007669"/>
    <property type="project" value="InterPro"/>
</dbReference>
<evidence type="ECO:0000313" key="4">
    <source>
        <dbReference type="Proteomes" id="UP000197153"/>
    </source>
</evidence>
<dbReference type="RefSeq" id="WP_088873788.1">
    <property type="nucleotide sequence ID" value="NZ_CP022111.1"/>
</dbReference>
<evidence type="ECO:0000256" key="2">
    <source>
        <dbReference type="ARBA" id="ARBA00022803"/>
    </source>
</evidence>
<evidence type="ECO:0008006" key="5">
    <source>
        <dbReference type="Google" id="ProtNLM"/>
    </source>
</evidence>
<evidence type="ECO:0000256" key="1">
    <source>
        <dbReference type="ARBA" id="ARBA00022737"/>
    </source>
</evidence>
<dbReference type="InterPro" id="IPR019734">
    <property type="entry name" value="TPR_rpt"/>
</dbReference>
<keyword evidence="4" id="KW-1185">Reference proteome</keyword>
<name>A0A248JXK6_9PROT</name>
<dbReference type="Pfam" id="PF01075">
    <property type="entry name" value="Glyco_transf_9"/>
    <property type="match status" value="1"/>
</dbReference>
<dbReference type="SMART" id="SM00028">
    <property type="entry name" value="TPR"/>
    <property type="match status" value="4"/>
</dbReference>
<dbReference type="Gene3D" id="1.25.40.10">
    <property type="entry name" value="Tetratricopeptide repeat domain"/>
    <property type="match status" value="2"/>
</dbReference>
<dbReference type="Gene3D" id="3.40.50.2000">
    <property type="entry name" value="Glycogen Phosphorylase B"/>
    <property type="match status" value="1"/>
</dbReference>
<proteinExistence type="predicted"/>
<dbReference type="Proteomes" id="UP000197153">
    <property type="component" value="Chromosome 2"/>
</dbReference>
<keyword evidence="1" id="KW-0677">Repeat</keyword>
<dbReference type="PANTHER" id="PTHR45586:SF1">
    <property type="entry name" value="LIPOPOLYSACCHARIDE ASSEMBLY PROTEIN B"/>
    <property type="match status" value="1"/>
</dbReference>
<dbReference type="PANTHER" id="PTHR45586">
    <property type="entry name" value="TPR REPEAT-CONTAINING PROTEIN PA4667"/>
    <property type="match status" value="1"/>
</dbReference>
<evidence type="ECO:0000313" key="3">
    <source>
        <dbReference type="EMBL" id="ASG23280.1"/>
    </source>
</evidence>
<gene>
    <name evidence="3" type="ORF">Y958_20870</name>
</gene>
<accession>A0A248JXK6</accession>
<dbReference type="InterPro" id="IPR051012">
    <property type="entry name" value="CellSynth/LPSAsmb/PSIAsmb"/>
</dbReference>
<keyword evidence="2" id="KW-0802">TPR repeat</keyword>
<organism evidence="3 4">
    <name type="scientific">Nitrospirillum viridazoti CBAmc</name>
    <dbReference type="NCBI Taxonomy" id="1441467"/>
    <lineage>
        <taxon>Bacteria</taxon>
        <taxon>Pseudomonadati</taxon>
        <taxon>Pseudomonadota</taxon>
        <taxon>Alphaproteobacteria</taxon>
        <taxon>Rhodospirillales</taxon>
        <taxon>Azospirillaceae</taxon>
        <taxon>Nitrospirillum</taxon>
        <taxon>Nitrospirillum viridazoti</taxon>
    </lineage>
</organism>